<dbReference type="EMBL" id="JAPMOS010000016">
    <property type="protein sequence ID" value="KAJ4459940.1"/>
    <property type="molecule type" value="Genomic_DNA"/>
</dbReference>
<dbReference type="Proteomes" id="UP001141327">
    <property type="component" value="Unassembled WGS sequence"/>
</dbReference>
<gene>
    <name evidence="1" type="ORF">PAPYR_4008</name>
</gene>
<protein>
    <submittedName>
        <fullName evidence="1">Uncharacterized protein</fullName>
    </submittedName>
</protein>
<evidence type="ECO:0000313" key="2">
    <source>
        <dbReference type="Proteomes" id="UP001141327"/>
    </source>
</evidence>
<dbReference type="InterPro" id="IPR011989">
    <property type="entry name" value="ARM-like"/>
</dbReference>
<comment type="caution">
    <text evidence="1">The sequence shown here is derived from an EMBL/GenBank/DDBJ whole genome shotgun (WGS) entry which is preliminary data.</text>
</comment>
<dbReference type="CDD" id="cd14279">
    <property type="entry name" value="CUE"/>
    <property type="match status" value="1"/>
</dbReference>
<dbReference type="Gene3D" id="1.25.10.10">
    <property type="entry name" value="Leucine-rich Repeat Variant"/>
    <property type="match status" value="1"/>
</dbReference>
<name>A0ABQ8UL60_9EUKA</name>
<reference evidence="1" key="1">
    <citation type="journal article" date="2022" name="bioRxiv">
        <title>Genomics of Preaxostyla Flagellates Illuminates Evolutionary Transitions and the Path Towards Mitochondrial Loss.</title>
        <authorList>
            <person name="Novak L.V.F."/>
            <person name="Treitli S.C."/>
            <person name="Pyrih J."/>
            <person name="Halakuc P."/>
            <person name="Pipaliya S.V."/>
            <person name="Vacek V."/>
            <person name="Brzon O."/>
            <person name="Soukal P."/>
            <person name="Eme L."/>
            <person name="Dacks J.B."/>
            <person name="Karnkowska A."/>
            <person name="Elias M."/>
            <person name="Hampl V."/>
        </authorList>
    </citation>
    <scope>NUCLEOTIDE SEQUENCE</scope>
    <source>
        <strain evidence="1">RCP-MX</strain>
    </source>
</reference>
<accession>A0ABQ8UL60</accession>
<sequence>MNPVDQLVQVIFADLERDVAESVLAMYANNIGAATQVLKEMGYQSVGCPAPEMRMNPVDRLVALFANLTSDIANEILKVNEGRLGASIRMLKEMMYKGRDPADDVVAGAVTEAIEQVVPLPIDPEPESPYSRTARALVGLLQSWEVISRPTVLADLLRALTAMCNPNLEGFSEREAALRNAGVAVTLVQQLKDHPDMPTAHPAVAEQLLRAIGSLPRYISGGRATFGRVGAPASLVQLLKEHRPAHHPPRRG</sequence>
<keyword evidence="2" id="KW-1185">Reference proteome</keyword>
<evidence type="ECO:0000313" key="1">
    <source>
        <dbReference type="EMBL" id="KAJ4459940.1"/>
    </source>
</evidence>
<organism evidence="1 2">
    <name type="scientific">Paratrimastix pyriformis</name>
    <dbReference type="NCBI Taxonomy" id="342808"/>
    <lineage>
        <taxon>Eukaryota</taxon>
        <taxon>Metamonada</taxon>
        <taxon>Preaxostyla</taxon>
        <taxon>Paratrimastigidae</taxon>
        <taxon>Paratrimastix</taxon>
    </lineage>
</organism>
<proteinExistence type="predicted"/>